<protein>
    <submittedName>
        <fullName evidence="1">Uncharacterized protein</fullName>
    </submittedName>
</protein>
<gene>
    <name evidence="1" type="ORF">CKA38_04875</name>
</gene>
<evidence type="ECO:0000313" key="1">
    <source>
        <dbReference type="EMBL" id="AWI08677.1"/>
    </source>
</evidence>
<organism evidence="1 2">
    <name type="scientific">Ereboglobus luteus</name>
    <dbReference type="NCBI Taxonomy" id="1796921"/>
    <lineage>
        <taxon>Bacteria</taxon>
        <taxon>Pseudomonadati</taxon>
        <taxon>Verrucomicrobiota</taxon>
        <taxon>Opitutia</taxon>
        <taxon>Opitutales</taxon>
        <taxon>Opitutaceae</taxon>
        <taxon>Ereboglobus</taxon>
    </lineage>
</organism>
<keyword evidence="2" id="KW-1185">Reference proteome</keyword>
<dbReference type="AlphaFoldDB" id="A0A2U8E1E7"/>
<evidence type="ECO:0000313" key="2">
    <source>
        <dbReference type="Proteomes" id="UP000244896"/>
    </source>
</evidence>
<dbReference type="OrthoDB" id="1237440at2"/>
<dbReference type="EMBL" id="CP023004">
    <property type="protein sequence ID" value="AWI08677.1"/>
    <property type="molecule type" value="Genomic_DNA"/>
</dbReference>
<dbReference type="KEGG" id="elut:CKA38_04875"/>
<dbReference type="Proteomes" id="UP000244896">
    <property type="component" value="Chromosome"/>
</dbReference>
<accession>A0A2U8E1E7</accession>
<name>A0A2U8E1E7_9BACT</name>
<sequence>MKKIALIEVMLDDDVPEYMDGILRIGSVISKNENDDEIKDHQELVNNNEFHSKDEIIRYIAKKLKVEETIVQIIE</sequence>
<reference evidence="1 2" key="1">
    <citation type="journal article" date="2018" name="Syst. Appl. Microbiol.">
        <title>Ereboglobus luteus gen. nov. sp. nov. from cockroach guts, and new insights into the oxygen relationship of the genera Opitutus and Didymococcus (Verrucomicrobia: Opitutaceae).</title>
        <authorList>
            <person name="Tegtmeier D."/>
            <person name="Belitz A."/>
            <person name="Radek R."/>
            <person name="Heimerl T."/>
            <person name="Brune A."/>
        </authorList>
    </citation>
    <scope>NUCLEOTIDE SEQUENCE [LARGE SCALE GENOMIC DNA]</scope>
    <source>
        <strain evidence="1 2">Ho45</strain>
    </source>
</reference>
<dbReference type="RefSeq" id="WP_108824485.1">
    <property type="nucleotide sequence ID" value="NZ_CP023004.1"/>
</dbReference>
<proteinExistence type="predicted"/>